<protein>
    <submittedName>
        <fullName evidence="1">Thioredoxin family protein</fullName>
    </submittedName>
</protein>
<dbReference type="AlphaFoldDB" id="A0A7V2ZMI8"/>
<dbReference type="Pfam" id="PF14595">
    <property type="entry name" value="Thioredoxin_9"/>
    <property type="match status" value="1"/>
</dbReference>
<evidence type="ECO:0000313" key="1">
    <source>
        <dbReference type="EMBL" id="HFI92652.1"/>
    </source>
</evidence>
<dbReference type="Gene3D" id="3.40.30.10">
    <property type="entry name" value="Glutaredoxin"/>
    <property type="match status" value="1"/>
</dbReference>
<gene>
    <name evidence="1" type="ORF">ENS31_14125</name>
</gene>
<comment type="caution">
    <text evidence="1">The sequence shown here is derived from an EMBL/GenBank/DDBJ whole genome shotgun (WGS) entry which is preliminary data.</text>
</comment>
<reference evidence="1" key="1">
    <citation type="journal article" date="2020" name="mSystems">
        <title>Genome- and Community-Level Interaction Insights into Carbon Utilization and Element Cycling Functions of Hydrothermarchaeota in Hydrothermal Sediment.</title>
        <authorList>
            <person name="Zhou Z."/>
            <person name="Liu Y."/>
            <person name="Xu W."/>
            <person name="Pan J."/>
            <person name="Luo Z.H."/>
            <person name="Li M."/>
        </authorList>
    </citation>
    <scope>NUCLEOTIDE SEQUENCE [LARGE SCALE GENOMIC DNA]</scope>
    <source>
        <strain evidence="1">SpSt-479</strain>
    </source>
</reference>
<dbReference type="EMBL" id="DSUJ01000011">
    <property type="protein sequence ID" value="HFI92652.1"/>
    <property type="molecule type" value="Genomic_DNA"/>
</dbReference>
<dbReference type="InterPro" id="IPR036249">
    <property type="entry name" value="Thioredoxin-like_sf"/>
</dbReference>
<name>A0A7V2ZMI8_9BACT</name>
<organism evidence="1">
    <name type="scientific">Ignavibacterium album</name>
    <dbReference type="NCBI Taxonomy" id="591197"/>
    <lineage>
        <taxon>Bacteria</taxon>
        <taxon>Pseudomonadati</taxon>
        <taxon>Ignavibacteriota</taxon>
        <taxon>Ignavibacteria</taxon>
        <taxon>Ignavibacteriales</taxon>
        <taxon>Ignavibacteriaceae</taxon>
        <taxon>Ignavibacterium</taxon>
    </lineage>
</organism>
<dbReference type="RefSeq" id="WP_304143129.1">
    <property type="nucleotide sequence ID" value="NZ_JAOAIE010000020.1"/>
</dbReference>
<dbReference type="SUPFAM" id="SSF52833">
    <property type="entry name" value="Thioredoxin-like"/>
    <property type="match status" value="1"/>
</dbReference>
<proteinExistence type="predicted"/>
<sequence length="212" mass="24598">MIDKKKLISDNLVNALDYQQLKELTEKNVKKINPDLLNEMERAYYEYRKLNLARMSRLEKIYKPTEEAMSVMSKINAPQTWLVITEDWCGDSAQTIPVMVALASLNKNIEIKFLIRDENPEIMNLYLTKGKRSIPKLIAYDNNLDEIFIWGPRPATAKSLAEELNRKGVDKHEMVKQIHLWYAKDGGYSTEKEIIELLEGKLTSNINQKSYS</sequence>
<accession>A0A7V2ZMI8</accession>